<comment type="similarity">
    <text evidence="1 3">Belongs to the complex I NDUFA12 subunit family.</text>
</comment>
<comment type="subunit">
    <text evidence="3">Complex I is composed of 45 different subunits.</text>
</comment>
<name>A0A8C4QHK8_EPTBU</name>
<evidence type="ECO:0000313" key="5">
    <source>
        <dbReference type="Proteomes" id="UP000694388"/>
    </source>
</evidence>
<evidence type="ECO:0000313" key="4">
    <source>
        <dbReference type="Ensembl" id="ENSEBUP00000015602.1"/>
    </source>
</evidence>
<dbReference type="Pfam" id="PF05071">
    <property type="entry name" value="NDUFA12"/>
    <property type="match status" value="1"/>
</dbReference>
<keyword evidence="3" id="KW-0813">Transport</keyword>
<organism evidence="4 5">
    <name type="scientific">Eptatretus burgeri</name>
    <name type="common">Inshore hagfish</name>
    <dbReference type="NCBI Taxonomy" id="7764"/>
    <lineage>
        <taxon>Eukaryota</taxon>
        <taxon>Metazoa</taxon>
        <taxon>Chordata</taxon>
        <taxon>Craniata</taxon>
        <taxon>Vertebrata</taxon>
        <taxon>Cyclostomata</taxon>
        <taxon>Myxini</taxon>
        <taxon>Myxiniformes</taxon>
        <taxon>Myxinidae</taxon>
        <taxon>Eptatretinae</taxon>
        <taxon>Eptatretus</taxon>
    </lineage>
</organism>
<dbReference type="AlphaFoldDB" id="A0A8C4QHK8"/>
<dbReference type="GO" id="GO:0045271">
    <property type="term" value="C:respiratory chain complex I"/>
    <property type="evidence" value="ECO:0007669"/>
    <property type="project" value="InterPro"/>
</dbReference>
<dbReference type="OMA" id="VIYTAEM"/>
<keyword evidence="5" id="KW-1185">Reference proteome</keyword>
<evidence type="ECO:0000256" key="2">
    <source>
        <dbReference type="ARBA" id="ARBA00040285"/>
    </source>
</evidence>
<dbReference type="InterPro" id="IPR007763">
    <property type="entry name" value="NDUFA12"/>
</dbReference>
<keyword evidence="3" id="KW-0249">Electron transport</keyword>
<accession>A0A8C4QHK8</accession>
<dbReference type="Ensembl" id="ENSEBUT00000016178.1">
    <property type="protein sequence ID" value="ENSEBUP00000015602.1"/>
    <property type="gene ID" value="ENSEBUG00000009823.1"/>
</dbReference>
<evidence type="ECO:0000256" key="3">
    <source>
        <dbReference type="RuleBase" id="RU363103"/>
    </source>
</evidence>
<keyword evidence="3" id="KW-0679">Respiratory chain</keyword>
<dbReference type="PANTHER" id="PTHR12910">
    <property type="entry name" value="NADH-UBIQUINONE OXIDOREDUCTASE SUBUNIT B17.2"/>
    <property type="match status" value="1"/>
</dbReference>
<dbReference type="GeneTree" id="ENSGT00390000005848"/>
<keyword evidence="3" id="KW-0496">Mitochondrion</keyword>
<dbReference type="GO" id="GO:0005743">
    <property type="term" value="C:mitochondrial inner membrane"/>
    <property type="evidence" value="ECO:0007669"/>
    <property type="project" value="UniProtKB-SubCell"/>
</dbReference>
<keyword evidence="3" id="KW-0472">Membrane</keyword>
<comment type="function">
    <text evidence="3">Accessory subunit of the mitochondrial membrane respiratory chain NADH dehydrogenase (Complex I), that is believed not to be involved in catalysis. Complex I functions in the transfer of electrons from NADH to the respiratory chain. The immediate electron acceptor for the enzyme is believed to be ubiquinone.</text>
</comment>
<protein>
    <recommendedName>
        <fullName evidence="2 3">NADH dehydrogenase [ubiquinone] 1 alpha subcomplex subunit 12</fullName>
    </recommendedName>
</protein>
<dbReference type="PANTHER" id="PTHR12910:SF2">
    <property type="entry name" value="NADH DEHYDROGENASE [UBIQUINONE] 1 ALPHA SUBCOMPLEX SUBUNIT 12"/>
    <property type="match status" value="1"/>
</dbReference>
<reference evidence="4" key="1">
    <citation type="submission" date="2025-08" db="UniProtKB">
        <authorList>
            <consortium name="Ensembl"/>
        </authorList>
    </citation>
    <scope>IDENTIFICATION</scope>
</reference>
<proteinExistence type="inferred from homology"/>
<sequence>MTRSLLEVVRRGLGQLTGHGGWFGAVWQLLRVTDLKIGTLVGQDRYGNCYYEDTKNFFGRHRWVDYTSNMHGKYTYWDLDASMVPPEWHRWLHSIGDHPPTTHPPVPRKFISKEHQFNLTGTDHRYVPYSTTPPKIHAWKPLGGQ</sequence>
<keyword evidence="3" id="KW-0999">Mitochondrion inner membrane</keyword>
<dbReference type="GO" id="GO:0006979">
    <property type="term" value="P:response to oxidative stress"/>
    <property type="evidence" value="ECO:0007669"/>
    <property type="project" value="TreeGrafter"/>
</dbReference>
<comment type="subcellular location">
    <subcellularLocation>
        <location evidence="3">Mitochondrion inner membrane</location>
        <topology evidence="3">Peripheral membrane protein</topology>
        <orientation evidence="3">Matrix side</orientation>
    </subcellularLocation>
</comment>
<evidence type="ECO:0000256" key="1">
    <source>
        <dbReference type="ARBA" id="ARBA00007355"/>
    </source>
</evidence>
<reference evidence="4" key="2">
    <citation type="submission" date="2025-09" db="UniProtKB">
        <authorList>
            <consortium name="Ensembl"/>
        </authorList>
    </citation>
    <scope>IDENTIFICATION</scope>
</reference>
<dbReference type="Proteomes" id="UP000694388">
    <property type="component" value="Unplaced"/>
</dbReference>